<accession>A0AAV9WD43</accession>
<reference evidence="1 2" key="1">
    <citation type="submission" date="2023-08" db="EMBL/GenBank/DDBJ databases">
        <authorList>
            <person name="Palmer J.M."/>
        </authorList>
    </citation>
    <scope>NUCLEOTIDE SEQUENCE [LARGE SCALE GENOMIC DNA]</scope>
    <source>
        <strain evidence="1 2">TWF481</strain>
    </source>
</reference>
<dbReference type="EMBL" id="JAVHJL010000003">
    <property type="protein sequence ID" value="KAK6506757.1"/>
    <property type="molecule type" value="Genomic_DNA"/>
</dbReference>
<keyword evidence="2" id="KW-1185">Reference proteome</keyword>
<dbReference type="AlphaFoldDB" id="A0AAV9WD43"/>
<organism evidence="1 2">
    <name type="scientific">Arthrobotrys musiformis</name>
    <dbReference type="NCBI Taxonomy" id="47236"/>
    <lineage>
        <taxon>Eukaryota</taxon>
        <taxon>Fungi</taxon>
        <taxon>Dikarya</taxon>
        <taxon>Ascomycota</taxon>
        <taxon>Pezizomycotina</taxon>
        <taxon>Orbiliomycetes</taxon>
        <taxon>Orbiliales</taxon>
        <taxon>Orbiliaceae</taxon>
        <taxon>Arthrobotrys</taxon>
    </lineage>
</organism>
<comment type="caution">
    <text evidence="1">The sequence shown here is derived from an EMBL/GenBank/DDBJ whole genome shotgun (WGS) entry which is preliminary data.</text>
</comment>
<sequence length="79" mass="8624">MAFETVNIPSTSGTLVSFNKAPDAEIEIGTVESYADGKYQIKIGDEDSFEIVEVGEDTVTEIKLAPAVQNRSLFNRIGR</sequence>
<evidence type="ECO:0000313" key="2">
    <source>
        <dbReference type="Proteomes" id="UP001370758"/>
    </source>
</evidence>
<protein>
    <submittedName>
        <fullName evidence="1">Uncharacterized protein</fullName>
    </submittedName>
</protein>
<name>A0AAV9WD43_9PEZI</name>
<dbReference type="Proteomes" id="UP001370758">
    <property type="component" value="Unassembled WGS sequence"/>
</dbReference>
<proteinExistence type="predicted"/>
<evidence type="ECO:0000313" key="1">
    <source>
        <dbReference type="EMBL" id="KAK6506757.1"/>
    </source>
</evidence>
<gene>
    <name evidence="1" type="ORF">TWF481_005217</name>
</gene>